<evidence type="ECO:0000313" key="1">
    <source>
        <dbReference type="EMBL" id="KAK3925536.1"/>
    </source>
</evidence>
<dbReference type="EMBL" id="JAHWGI010001231">
    <property type="protein sequence ID" value="KAK3925536.1"/>
    <property type="molecule type" value="Genomic_DNA"/>
</dbReference>
<sequence length="148" mass="17031">MVSQNNIIKRIQTGLPDDKRVKKGKVVKKKKPRTITSCNVNIKELALLMPDRANKLEISDSMAKTYSQRCQARDNGASITEILRDFPHLKSYNGEMISAEYQRIMCPDSRDMCPEMAKYIPKILEKWDDKSLVLNHTIDTLRAFFILA</sequence>
<organism evidence="1 2">
    <name type="scientific">Frankliniella fusca</name>
    <dbReference type="NCBI Taxonomy" id="407009"/>
    <lineage>
        <taxon>Eukaryota</taxon>
        <taxon>Metazoa</taxon>
        <taxon>Ecdysozoa</taxon>
        <taxon>Arthropoda</taxon>
        <taxon>Hexapoda</taxon>
        <taxon>Insecta</taxon>
        <taxon>Pterygota</taxon>
        <taxon>Neoptera</taxon>
        <taxon>Paraneoptera</taxon>
        <taxon>Thysanoptera</taxon>
        <taxon>Terebrantia</taxon>
        <taxon>Thripoidea</taxon>
        <taxon>Thripidae</taxon>
        <taxon>Frankliniella</taxon>
    </lineage>
</organism>
<dbReference type="AlphaFoldDB" id="A0AAE1LMB3"/>
<comment type="caution">
    <text evidence="1">The sequence shown here is derived from an EMBL/GenBank/DDBJ whole genome shotgun (WGS) entry which is preliminary data.</text>
</comment>
<gene>
    <name evidence="1" type="ORF">KUF71_013785</name>
</gene>
<evidence type="ECO:0000313" key="2">
    <source>
        <dbReference type="Proteomes" id="UP001219518"/>
    </source>
</evidence>
<keyword evidence="2" id="KW-1185">Reference proteome</keyword>
<protein>
    <submittedName>
        <fullName evidence="1">Periplakin</fullName>
    </submittedName>
</protein>
<reference evidence="1" key="1">
    <citation type="submission" date="2021-07" db="EMBL/GenBank/DDBJ databases">
        <authorList>
            <person name="Catto M.A."/>
            <person name="Jacobson A."/>
            <person name="Kennedy G."/>
            <person name="Labadie P."/>
            <person name="Hunt B.G."/>
            <person name="Srinivasan R."/>
        </authorList>
    </citation>
    <scope>NUCLEOTIDE SEQUENCE</scope>
    <source>
        <strain evidence="1">PL_HMW_Pooled</strain>
        <tissue evidence="1">Head</tissue>
    </source>
</reference>
<dbReference type="Proteomes" id="UP001219518">
    <property type="component" value="Unassembled WGS sequence"/>
</dbReference>
<proteinExistence type="predicted"/>
<accession>A0AAE1LMB3</accession>
<name>A0AAE1LMB3_9NEOP</name>
<reference evidence="1" key="2">
    <citation type="journal article" date="2023" name="BMC Genomics">
        <title>Pest status, molecular evolution, and epigenetic factors derived from the genome assembly of Frankliniella fusca, a thysanopteran phytovirus vector.</title>
        <authorList>
            <person name="Catto M.A."/>
            <person name="Labadie P.E."/>
            <person name="Jacobson A.L."/>
            <person name="Kennedy G.G."/>
            <person name="Srinivasan R."/>
            <person name="Hunt B.G."/>
        </authorList>
    </citation>
    <scope>NUCLEOTIDE SEQUENCE</scope>
    <source>
        <strain evidence="1">PL_HMW_Pooled</strain>
    </source>
</reference>